<protein>
    <submittedName>
        <fullName evidence="2">Uncharacterized protein</fullName>
    </submittedName>
</protein>
<evidence type="ECO:0000313" key="2">
    <source>
        <dbReference type="EMBL" id="GGJ10544.1"/>
    </source>
</evidence>
<proteinExistence type="predicted"/>
<evidence type="ECO:0000256" key="1">
    <source>
        <dbReference type="SAM" id="MobiDB-lite"/>
    </source>
</evidence>
<dbReference type="InterPro" id="IPR028208">
    <property type="entry name" value="Effector_pro_NleD-like"/>
</dbReference>
<dbReference type="Pfam" id="PF14891">
    <property type="entry name" value="Peptidase_M91"/>
    <property type="match status" value="1"/>
</dbReference>
<feature type="compositionally biased region" description="Basic and acidic residues" evidence="1">
    <location>
        <begin position="270"/>
        <end position="279"/>
    </location>
</feature>
<feature type="region of interest" description="Disordered" evidence="1">
    <location>
        <begin position="164"/>
        <end position="192"/>
    </location>
</feature>
<organism evidence="2 3">
    <name type="scientific">Neoroseomonas lacus</name>
    <dbReference type="NCBI Taxonomy" id="287609"/>
    <lineage>
        <taxon>Bacteria</taxon>
        <taxon>Pseudomonadati</taxon>
        <taxon>Pseudomonadota</taxon>
        <taxon>Alphaproteobacteria</taxon>
        <taxon>Acetobacterales</taxon>
        <taxon>Acetobacteraceae</taxon>
        <taxon>Neoroseomonas</taxon>
    </lineage>
</organism>
<sequence>MVGFPAARLTDLHICPMFTVLVPHVGGPIAGPGAPTVLIGKLPAARVTDMCVCVGPPDMIAKGSATVMTMKMPQARILDNCAHGGIIVLGCFTVLVGDGAGGGGGGGGAAAALLAKILSGKSQIKLEGSPEFQLKTMMALAKLAATPTGLALLQSLDAAPHTTTIKQSTDGTNSEDGAGYTNPLTGAPGAGTDAVVHFNPDKDKLNGRPDQTRDPAIGLGHELIHADHDVHGTNVKATSNYTGADGNTYSAPGYEQQAVGLGPYANDPFTENKLRKDFDDQGISKNPHEYQRPRY</sequence>
<dbReference type="Pfam" id="PF05488">
    <property type="entry name" value="PAAR_motif"/>
    <property type="match status" value="1"/>
</dbReference>
<dbReference type="Proteomes" id="UP000661507">
    <property type="component" value="Unassembled WGS sequence"/>
</dbReference>
<feature type="compositionally biased region" description="Basic and acidic residues" evidence="1">
    <location>
        <begin position="286"/>
        <end position="295"/>
    </location>
</feature>
<evidence type="ECO:0000313" key="3">
    <source>
        <dbReference type="Proteomes" id="UP000661507"/>
    </source>
</evidence>
<dbReference type="EMBL" id="BMKW01000003">
    <property type="protein sequence ID" value="GGJ10544.1"/>
    <property type="molecule type" value="Genomic_DNA"/>
</dbReference>
<reference evidence="2" key="1">
    <citation type="journal article" date="2014" name="Int. J. Syst. Evol. Microbiol.">
        <title>Complete genome sequence of Corynebacterium casei LMG S-19264T (=DSM 44701T), isolated from a smear-ripened cheese.</title>
        <authorList>
            <consortium name="US DOE Joint Genome Institute (JGI-PGF)"/>
            <person name="Walter F."/>
            <person name="Albersmeier A."/>
            <person name="Kalinowski J."/>
            <person name="Ruckert C."/>
        </authorList>
    </citation>
    <scope>NUCLEOTIDE SEQUENCE</scope>
    <source>
        <strain evidence="2">CGMCC 1.3617</strain>
    </source>
</reference>
<dbReference type="Gene3D" id="2.60.200.60">
    <property type="match status" value="2"/>
</dbReference>
<dbReference type="CDD" id="cd14738">
    <property type="entry name" value="PAAR_2"/>
    <property type="match status" value="1"/>
</dbReference>
<name>A0A917KEK9_9PROT</name>
<dbReference type="InterPro" id="IPR008727">
    <property type="entry name" value="PAAR_motif"/>
</dbReference>
<accession>A0A917KEK9</accession>
<dbReference type="RefSeq" id="WP_188966598.1">
    <property type="nucleotide sequence ID" value="NZ_BMKW01000003.1"/>
</dbReference>
<feature type="compositionally biased region" description="Polar residues" evidence="1">
    <location>
        <begin position="164"/>
        <end position="175"/>
    </location>
</feature>
<keyword evidence="3" id="KW-1185">Reference proteome</keyword>
<comment type="caution">
    <text evidence="2">The sequence shown here is derived from an EMBL/GenBank/DDBJ whole genome shotgun (WGS) entry which is preliminary data.</text>
</comment>
<gene>
    <name evidence="2" type="ORF">GCM10011320_17060</name>
</gene>
<feature type="region of interest" description="Disordered" evidence="1">
    <location>
        <begin position="259"/>
        <end position="295"/>
    </location>
</feature>
<dbReference type="AlphaFoldDB" id="A0A917KEK9"/>
<reference evidence="2" key="2">
    <citation type="submission" date="2020-09" db="EMBL/GenBank/DDBJ databases">
        <authorList>
            <person name="Sun Q."/>
            <person name="Zhou Y."/>
        </authorList>
    </citation>
    <scope>NUCLEOTIDE SEQUENCE</scope>
    <source>
        <strain evidence="2">CGMCC 1.3617</strain>
    </source>
</reference>